<organism evidence="2">
    <name type="scientific">marine sediment metagenome</name>
    <dbReference type="NCBI Taxonomy" id="412755"/>
    <lineage>
        <taxon>unclassified sequences</taxon>
        <taxon>metagenomes</taxon>
        <taxon>ecological metagenomes</taxon>
    </lineage>
</organism>
<keyword evidence="1" id="KW-0812">Transmembrane</keyword>
<dbReference type="EMBL" id="LAZR01055084">
    <property type="protein sequence ID" value="KKK77172.1"/>
    <property type="molecule type" value="Genomic_DNA"/>
</dbReference>
<comment type="caution">
    <text evidence="2">The sequence shown here is derived from an EMBL/GenBank/DDBJ whole genome shotgun (WGS) entry which is preliminary data.</text>
</comment>
<feature type="transmembrane region" description="Helical" evidence="1">
    <location>
        <begin position="163"/>
        <end position="181"/>
    </location>
</feature>
<reference evidence="2" key="1">
    <citation type="journal article" date="2015" name="Nature">
        <title>Complex archaea that bridge the gap between prokaryotes and eukaryotes.</title>
        <authorList>
            <person name="Spang A."/>
            <person name="Saw J.H."/>
            <person name="Jorgensen S.L."/>
            <person name="Zaremba-Niedzwiedzka K."/>
            <person name="Martijn J."/>
            <person name="Lind A.E."/>
            <person name="van Eijk R."/>
            <person name="Schleper C."/>
            <person name="Guy L."/>
            <person name="Ettema T.J."/>
        </authorList>
    </citation>
    <scope>NUCLEOTIDE SEQUENCE</scope>
</reference>
<feature type="transmembrane region" description="Helical" evidence="1">
    <location>
        <begin position="32"/>
        <end position="55"/>
    </location>
</feature>
<protein>
    <submittedName>
        <fullName evidence="2">Uncharacterized protein</fullName>
    </submittedName>
</protein>
<keyword evidence="1" id="KW-1133">Transmembrane helix</keyword>
<name>A0A0F8Y6T4_9ZZZZ</name>
<evidence type="ECO:0000256" key="1">
    <source>
        <dbReference type="SAM" id="Phobius"/>
    </source>
</evidence>
<proteinExistence type="predicted"/>
<sequence length="278" mass="30616">MTMVGTDRNDERLLTPIRRTLAKLIWRTRLTISLRGIAAVLAAALIGILVAMGIAARWPIEEAWQDYALTGLWVVAAGATAYLMLVRPLARAFTLSGIARVIEQRHPELKERISSAFELLTSEDSPEVRGSEALIRALATEAVQDAGRVQPKREVTFRKARPPLILLAAAILVIASLVAISPHRAGRLLAKTVVPALNLPNFYAKDLHVTPGAKVLAEGERHGPRDEGPSTKNSLAVQLLLAVRDMTRRGLLNAPRYPCKDRRRGARHILRPRSIQRT</sequence>
<feature type="transmembrane region" description="Helical" evidence="1">
    <location>
        <begin position="67"/>
        <end position="86"/>
    </location>
</feature>
<accession>A0A0F8Y6T4</accession>
<dbReference type="AlphaFoldDB" id="A0A0F8Y6T4"/>
<evidence type="ECO:0000313" key="2">
    <source>
        <dbReference type="EMBL" id="KKK77172.1"/>
    </source>
</evidence>
<gene>
    <name evidence="2" type="ORF">LCGC14_2856290</name>
</gene>
<keyword evidence="1" id="KW-0472">Membrane</keyword>